<dbReference type="CDD" id="cd03244">
    <property type="entry name" value="ABCC_MRP_domain2"/>
    <property type="match status" value="1"/>
</dbReference>
<evidence type="ECO:0000256" key="9">
    <source>
        <dbReference type="SAM" id="MobiDB-lite"/>
    </source>
</evidence>
<dbReference type="InterPro" id="IPR011527">
    <property type="entry name" value="ABC1_TM_dom"/>
</dbReference>
<feature type="transmembrane region" description="Helical" evidence="10">
    <location>
        <begin position="996"/>
        <end position="1018"/>
    </location>
</feature>
<evidence type="ECO:0000256" key="1">
    <source>
        <dbReference type="ARBA" id="ARBA00004141"/>
    </source>
</evidence>
<dbReference type="Pfam" id="PF00664">
    <property type="entry name" value="ABC_membrane"/>
    <property type="match status" value="2"/>
</dbReference>
<keyword evidence="3 10" id="KW-0812">Transmembrane</keyword>
<dbReference type="GO" id="GO:0140359">
    <property type="term" value="F:ABC-type transporter activity"/>
    <property type="evidence" value="ECO:0007669"/>
    <property type="project" value="InterPro"/>
</dbReference>
<feature type="domain" description="ABC transmembrane type-1" evidence="12">
    <location>
        <begin position="303"/>
        <end position="589"/>
    </location>
</feature>
<dbReference type="EMBL" id="KV417501">
    <property type="protein sequence ID" value="KZP28993.1"/>
    <property type="molecule type" value="Genomic_DNA"/>
</dbReference>
<keyword evidence="6" id="KW-0067">ATP-binding</keyword>
<dbReference type="GO" id="GO:0016020">
    <property type="term" value="C:membrane"/>
    <property type="evidence" value="ECO:0007669"/>
    <property type="project" value="UniProtKB-SubCell"/>
</dbReference>
<feature type="transmembrane region" description="Helical" evidence="10">
    <location>
        <begin position="173"/>
        <end position="194"/>
    </location>
</feature>
<dbReference type="CDD" id="cd18596">
    <property type="entry name" value="ABC_6TM_VMR1_D1_like"/>
    <property type="match status" value="1"/>
</dbReference>
<dbReference type="Proteomes" id="UP000076532">
    <property type="component" value="Unassembled WGS sequence"/>
</dbReference>
<evidence type="ECO:0000256" key="8">
    <source>
        <dbReference type="ARBA" id="ARBA00023136"/>
    </source>
</evidence>
<comment type="subcellular location">
    <subcellularLocation>
        <location evidence="1">Membrane</location>
        <topology evidence="1">Multi-pass membrane protein</topology>
    </subcellularLocation>
</comment>
<dbReference type="SUPFAM" id="SSF52540">
    <property type="entry name" value="P-loop containing nucleoside triphosphate hydrolases"/>
    <property type="match status" value="2"/>
</dbReference>
<dbReference type="InterPro" id="IPR050173">
    <property type="entry name" value="ABC_transporter_C-like"/>
</dbReference>
<keyword evidence="8 10" id="KW-0472">Membrane</keyword>
<dbReference type="SUPFAM" id="SSF90123">
    <property type="entry name" value="ABC transporter transmembrane region"/>
    <property type="match status" value="2"/>
</dbReference>
<name>A0A166S457_9AGAM</name>
<evidence type="ECO:0000256" key="5">
    <source>
        <dbReference type="ARBA" id="ARBA00022741"/>
    </source>
</evidence>
<feature type="transmembrane region" description="Helical" evidence="10">
    <location>
        <begin position="146"/>
        <end position="167"/>
    </location>
</feature>
<feature type="transmembrane region" description="Helical" evidence="10">
    <location>
        <begin position="118"/>
        <end position="134"/>
    </location>
</feature>
<protein>
    <submittedName>
        <fullName evidence="13">Pleiotropic drug resistance ABC transporter</fullName>
    </submittedName>
</protein>
<dbReference type="InterPro" id="IPR017871">
    <property type="entry name" value="ABC_transporter-like_CS"/>
</dbReference>
<dbReference type="OrthoDB" id="6500128at2759"/>
<dbReference type="InterPro" id="IPR003439">
    <property type="entry name" value="ABC_transporter-like_ATP-bd"/>
</dbReference>
<dbReference type="PROSITE" id="PS50893">
    <property type="entry name" value="ABC_TRANSPORTER_2"/>
    <property type="match status" value="2"/>
</dbReference>
<feature type="transmembrane region" description="Helical" evidence="10">
    <location>
        <begin position="91"/>
        <end position="112"/>
    </location>
</feature>
<evidence type="ECO:0000256" key="10">
    <source>
        <dbReference type="SAM" id="Phobius"/>
    </source>
</evidence>
<evidence type="ECO:0000256" key="6">
    <source>
        <dbReference type="ARBA" id="ARBA00022840"/>
    </source>
</evidence>
<evidence type="ECO:0000256" key="3">
    <source>
        <dbReference type="ARBA" id="ARBA00022692"/>
    </source>
</evidence>
<dbReference type="FunFam" id="1.20.1560.10:FF:000013">
    <property type="entry name" value="ABC transporter C family member 2"/>
    <property type="match status" value="1"/>
</dbReference>
<evidence type="ECO:0000256" key="4">
    <source>
        <dbReference type="ARBA" id="ARBA00022737"/>
    </source>
</evidence>
<dbReference type="Pfam" id="PF00005">
    <property type="entry name" value="ABC_tran"/>
    <property type="match status" value="2"/>
</dbReference>
<keyword evidence="5" id="KW-0547">Nucleotide-binding</keyword>
<evidence type="ECO:0000259" key="12">
    <source>
        <dbReference type="PROSITE" id="PS50929"/>
    </source>
</evidence>
<keyword evidence="7 10" id="KW-1133">Transmembrane helix</keyword>
<dbReference type="PANTHER" id="PTHR24223">
    <property type="entry name" value="ATP-BINDING CASSETTE SUB-FAMILY C"/>
    <property type="match status" value="1"/>
</dbReference>
<dbReference type="CDD" id="cd03250">
    <property type="entry name" value="ABCC_MRP_domain1"/>
    <property type="match status" value="1"/>
</dbReference>
<evidence type="ECO:0000256" key="2">
    <source>
        <dbReference type="ARBA" id="ARBA00022448"/>
    </source>
</evidence>
<evidence type="ECO:0000256" key="7">
    <source>
        <dbReference type="ARBA" id="ARBA00022989"/>
    </source>
</evidence>
<dbReference type="PROSITE" id="PS00211">
    <property type="entry name" value="ABC_TRANSPORTER_1"/>
    <property type="match status" value="2"/>
</dbReference>
<feature type="transmembrane region" description="Helical" evidence="10">
    <location>
        <begin position="1079"/>
        <end position="1105"/>
    </location>
</feature>
<dbReference type="PANTHER" id="PTHR24223:SF415">
    <property type="entry name" value="FI20190P1"/>
    <property type="match status" value="1"/>
</dbReference>
<accession>A0A166S457</accession>
<dbReference type="CDD" id="cd18604">
    <property type="entry name" value="ABC_6TM_VMR1_D2_like"/>
    <property type="match status" value="1"/>
</dbReference>
<dbReference type="InterPro" id="IPR003593">
    <property type="entry name" value="AAA+_ATPase"/>
</dbReference>
<gene>
    <name evidence="13" type="ORF">FIBSPDRAFT_728319</name>
</gene>
<keyword evidence="14" id="KW-1185">Reference proteome</keyword>
<dbReference type="Gene3D" id="3.40.50.300">
    <property type="entry name" value="P-loop containing nucleotide triphosphate hydrolases"/>
    <property type="match status" value="2"/>
</dbReference>
<dbReference type="GO" id="GO:0005524">
    <property type="term" value="F:ATP binding"/>
    <property type="evidence" value="ECO:0007669"/>
    <property type="project" value="UniProtKB-KW"/>
</dbReference>
<feature type="transmembrane region" description="Helical" evidence="10">
    <location>
        <begin position="446"/>
        <end position="465"/>
    </location>
</feature>
<feature type="domain" description="ABC transporter" evidence="11">
    <location>
        <begin position="630"/>
        <end position="866"/>
    </location>
</feature>
<dbReference type="InterPro" id="IPR036640">
    <property type="entry name" value="ABC1_TM_sf"/>
</dbReference>
<organism evidence="13 14">
    <name type="scientific">Athelia psychrophila</name>
    <dbReference type="NCBI Taxonomy" id="1759441"/>
    <lineage>
        <taxon>Eukaryota</taxon>
        <taxon>Fungi</taxon>
        <taxon>Dikarya</taxon>
        <taxon>Basidiomycota</taxon>
        <taxon>Agaricomycotina</taxon>
        <taxon>Agaricomycetes</taxon>
        <taxon>Agaricomycetidae</taxon>
        <taxon>Atheliales</taxon>
        <taxon>Atheliaceae</taxon>
        <taxon>Athelia</taxon>
    </lineage>
</organism>
<evidence type="ECO:0000259" key="11">
    <source>
        <dbReference type="PROSITE" id="PS50893"/>
    </source>
</evidence>
<proteinExistence type="predicted"/>
<feature type="transmembrane region" description="Helical" evidence="10">
    <location>
        <begin position="920"/>
        <end position="945"/>
    </location>
</feature>
<dbReference type="STRING" id="436010.A0A166S457"/>
<keyword evidence="4" id="KW-0677">Repeat</keyword>
<feature type="transmembrane region" description="Helical" evidence="10">
    <location>
        <begin position="526"/>
        <end position="553"/>
    </location>
</feature>
<dbReference type="InterPro" id="IPR027417">
    <property type="entry name" value="P-loop_NTPase"/>
</dbReference>
<feature type="region of interest" description="Disordered" evidence="9">
    <location>
        <begin position="863"/>
        <end position="884"/>
    </location>
</feature>
<feature type="transmembrane region" description="Helical" evidence="10">
    <location>
        <begin position="27"/>
        <end position="46"/>
    </location>
</feature>
<dbReference type="FunFam" id="3.40.50.300:FF:001354">
    <property type="entry name" value="ATP-binding cassette (ABC) transporter, putative"/>
    <property type="match status" value="1"/>
</dbReference>
<feature type="domain" description="ABC transporter" evidence="11">
    <location>
        <begin position="1270"/>
        <end position="1507"/>
    </location>
</feature>
<evidence type="ECO:0000313" key="13">
    <source>
        <dbReference type="EMBL" id="KZP28993.1"/>
    </source>
</evidence>
<dbReference type="PROSITE" id="PS50929">
    <property type="entry name" value="ABC_TM1F"/>
    <property type="match status" value="2"/>
</dbReference>
<keyword evidence="2" id="KW-0813">Transport</keyword>
<evidence type="ECO:0000313" key="14">
    <source>
        <dbReference type="Proteomes" id="UP000076532"/>
    </source>
</evidence>
<dbReference type="GO" id="GO:0016887">
    <property type="term" value="F:ATP hydrolysis activity"/>
    <property type="evidence" value="ECO:0007669"/>
    <property type="project" value="InterPro"/>
</dbReference>
<reference evidence="13 14" key="1">
    <citation type="journal article" date="2016" name="Mol. Biol. Evol.">
        <title>Comparative Genomics of Early-Diverging Mushroom-Forming Fungi Provides Insights into the Origins of Lignocellulose Decay Capabilities.</title>
        <authorList>
            <person name="Nagy L.G."/>
            <person name="Riley R."/>
            <person name="Tritt A."/>
            <person name="Adam C."/>
            <person name="Daum C."/>
            <person name="Floudas D."/>
            <person name="Sun H."/>
            <person name="Yadav J.S."/>
            <person name="Pangilinan J."/>
            <person name="Larsson K.H."/>
            <person name="Matsuura K."/>
            <person name="Barry K."/>
            <person name="Labutti K."/>
            <person name="Kuo R."/>
            <person name="Ohm R.A."/>
            <person name="Bhattacharya S.S."/>
            <person name="Shirouzu T."/>
            <person name="Yoshinaga Y."/>
            <person name="Martin F.M."/>
            <person name="Grigoriev I.V."/>
            <person name="Hibbett D.S."/>
        </authorList>
    </citation>
    <scope>NUCLEOTIDE SEQUENCE [LARGE SCALE GENOMIC DNA]</scope>
    <source>
        <strain evidence="13 14">CBS 109695</strain>
    </source>
</reference>
<feature type="domain" description="ABC transmembrane type-1" evidence="12">
    <location>
        <begin position="936"/>
        <end position="1239"/>
    </location>
</feature>
<dbReference type="SMART" id="SM00382">
    <property type="entry name" value="AAA"/>
    <property type="match status" value="2"/>
</dbReference>
<sequence length="1524" mass="168953">MLIDEGAAQTYALAATLGVQDVSQAHALGAILLAAFTLVTILHDGLSSVNWPKRLSAFAALLSSPFQNFLTIDDLKDIGPSKTPAVWKTRALTALALLNSVGWLAFLAYTLVIDNTELAVQALVAAITWVYLSLRMSFRCPSTPPYMSILLAAIHVIAGLFSFGLGLLEEIDVGAIVLDALRILAAGLFIWVAGTLPLQRALSSENVAGPHDIPSAQLSSPEDNVTLWSWCTFSFVEPLFDLAAVRTLHETDVWTLSPYFLHRNIFNKYLAYRARYPKHSLLRFLIVSNSLDLIVDLTLEMWSAVIGFIPAYALQKILASLEHPSPAGRNTAYFWTLVTFIAHLSFAQKDLLQTWHTRRCYERTRGQLFCALHYKALKRRDISGKVGHGLEGKEGEGQAADLGKIVNLMQGDTYAVSQRFWDFSGVFAAPVRLVIALVFLYRVLGWSALSGVVVVLVAYALNYPLAKYNIWVTRSSWKARDTRMNVVNELLQNIRFLKYYGWENFWADKARKSREDELKWRVKENIVNTIIAFIWTWMPSATALTSFMCYTLIAKERLTVAKAFTSIALFSQLQEPMTALPAQFFAFLHAYVSMQRFEQFLAEGEVPEWASPLKAAESGCESELALEKDIGFEQASFEWHGPPREALSPSRFTLGPLDVLFPQGKLTLVSGATGSGKSALLAALLGEMQGTGGSVKLDKMGHHVAFCAQNPWLEHATIRENIIFGAMGGYDESRYHAVIDACALVPDLEVLEAGDSTEIGEKGITLSGGQRARIALARAMYSQAKCILLDDPLAAVDMHTAVHLVSNCLSGPLAQDRTIILVTHHISLCLPIASYLVELAQGKILHKGTIQELRERGQLDEVLEAEDETPDTPGDEPVADADGLQNEADNIKRGAANRVERKDTKKLIEAEARAEGRVSWLTYVTYVRAAGIFSWVLTICLMLLIRAINIGNQASILIDTWLQYLNYPNSTRSKCLQCPFLDLPSPDVNVRPWLMIYFYISLAGAMSVFAYIGLGYYASLQASRVLFVSLLNRLSRAPARFFDITPIGRILNRFTSDINTVDGALQNSARAALSGVLNFAASFGVIVVVVPSFAPFALFIAWLYIRLAPQFIRTSRDLRRLELVSLSPAFAGFDELLRGLAHVRAFGMEVRYQESFYKKIDRFQSFDHVYWLVSAWLRWRYDCLGSLVVFMTTIFALWKGVGNGSTAIVIVQAGIFAEASRQLVKVLAQLELDYNSVERIVEYLGVPQEAPAIIEGHRPPAYWPSSTGSLVVDDLTIKYAPDLPAVLRNISFTVKPSEKIGVVGRTGSGKSTLALSLLRMVEPTGGRILIDGLDITAMGLEDLRTRITIVSQDVSLFSGTIRSNLDPFGEHTDQECWDVLDRCHLTPLLNRNPELDTITLDMPISQGGSLSAGERQLMALARAVLRRTNIIIMDEATSQIDSRLDEQIQKTIREELAGALVITIAHRLKTIIDYDRILVLDAGQIAEFGKPRELLLKTGGLFREMCKKSADWPLFASLLNEAQP</sequence>
<dbReference type="Gene3D" id="1.20.1560.10">
    <property type="entry name" value="ABC transporter type 1, transmembrane domain"/>
    <property type="match status" value="2"/>
</dbReference>
<feature type="compositionally biased region" description="Acidic residues" evidence="9">
    <location>
        <begin position="863"/>
        <end position="879"/>
    </location>
</feature>